<dbReference type="Proteomes" id="UP001524499">
    <property type="component" value="Unassembled WGS sequence"/>
</dbReference>
<dbReference type="EMBL" id="JANIBJ010000016">
    <property type="protein sequence ID" value="MCQ8104461.1"/>
    <property type="molecule type" value="Genomic_DNA"/>
</dbReference>
<name>A0ABT1TGT6_9GAMM</name>
<proteinExistence type="predicted"/>
<evidence type="ECO:0000313" key="2">
    <source>
        <dbReference type="Proteomes" id="UP001524499"/>
    </source>
</evidence>
<dbReference type="Pfam" id="PF11739">
    <property type="entry name" value="YdbH-like"/>
    <property type="match status" value="1"/>
</dbReference>
<evidence type="ECO:0000313" key="1">
    <source>
        <dbReference type="EMBL" id="MCQ8104461.1"/>
    </source>
</evidence>
<comment type="caution">
    <text evidence="1">The sequence shown here is derived from an EMBL/GenBank/DDBJ whole genome shotgun (WGS) entry which is preliminary data.</text>
</comment>
<dbReference type="InterPro" id="IPR021730">
    <property type="entry name" value="YdbH"/>
</dbReference>
<keyword evidence="2" id="KW-1185">Reference proteome</keyword>
<accession>A0ABT1TGT6</accession>
<sequence length="576" mass="62794">MIVVAAAAIWSRHEAVLQWAIVQGLQQIPLLNPEISGARVDFRQAELARLQFGLRAGNGAITADLEGIKADYDLRAGRLGVIEMTKAKLRISYQAVDQATGTRQANDPVLALPFRRLNIKRLELEVDTPWGVSRFSGRLDGDAQPEKPLLIRLANAERTIKLQIDPNLTNASLTVEPTVGSGVLALNADQPGPTRLQGNLQGDLSELLRWVQMEELIPASLRETVSNAALIRAAPNLAGMQLNLSAWSNDKLANLAGRLELTRNQAYRASAELALNAAKSQLAIDGHLDMPFGELTGLIKPWLPETLGGWQASTGQVMGAVHFNWLPDGPSTGRIYLNGYSLGMLAGPIEAEDGYIRLAVEDIVKPALQLEMALPKLHVGKETILQALQLNVRLNNRILAVDRFGMPAFGGQMSIVQDTVNIDELPLKLTLEVKKLDLAQLLDSLNYPQLSGSGELDGKLPLSLTTDSIEIKDGKLHGLRPGVLRYDTPVTESENPAFSALRNLQYHKLQATLNYQADGDYRVGLRLEGKNPRVFSGHPVAFNLNLNGHLPDLLQKGLLAGDFDKPILEQIKAGQP</sequence>
<protein>
    <submittedName>
        <fullName evidence="1">YdbH domain-containing protein</fullName>
    </submittedName>
</protein>
<organism evidence="1 2">
    <name type="scientific">Methylomonas subterranea</name>
    <dbReference type="NCBI Taxonomy" id="2952225"/>
    <lineage>
        <taxon>Bacteria</taxon>
        <taxon>Pseudomonadati</taxon>
        <taxon>Pseudomonadota</taxon>
        <taxon>Gammaproteobacteria</taxon>
        <taxon>Methylococcales</taxon>
        <taxon>Methylococcaceae</taxon>
        <taxon>Methylomonas</taxon>
    </lineage>
</organism>
<dbReference type="RefSeq" id="WP_256602259.1">
    <property type="nucleotide sequence ID" value="NZ_JANIBJ010000016.1"/>
</dbReference>
<reference evidence="1 2" key="1">
    <citation type="submission" date="2022-07" db="EMBL/GenBank/DDBJ databases">
        <title>Methylomonas rivi sp. nov., Methylomonas rosea sp. nov., Methylomonas aureus sp. nov. and Methylomonas subterranea sp. nov., four novel methanotrophs isolated from a freshwater creek and the deep terrestrial subsurface.</title>
        <authorList>
            <person name="Abin C."/>
            <person name="Sankaranarayanan K."/>
            <person name="Garner C."/>
            <person name="Sindelar R."/>
            <person name="Kotary K."/>
            <person name="Garner R."/>
            <person name="Barclay S."/>
            <person name="Lawson P."/>
            <person name="Krumholz L."/>
        </authorList>
    </citation>
    <scope>NUCLEOTIDE SEQUENCE [LARGE SCALE GENOMIC DNA]</scope>
    <source>
        <strain evidence="1 2">SURF-2</strain>
    </source>
</reference>
<gene>
    <name evidence="1" type="ORF">NP590_10135</name>
</gene>